<dbReference type="InterPro" id="IPR019395">
    <property type="entry name" value="Transmembrane_161A/B"/>
</dbReference>
<dbReference type="AlphaFoldDB" id="A0A7E4W074"/>
<feature type="transmembrane region" description="Helical" evidence="7">
    <location>
        <begin position="130"/>
        <end position="147"/>
    </location>
</feature>
<feature type="transmembrane region" description="Helical" evidence="7">
    <location>
        <begin position="267"/>
        <end position="285"/>
    </location>
</feature>
<dbReference type="WBParaSite" id="Pan_g5292.t1">
    <property type="protein sequence ID" value="Pan_g5292.t1"/>
    <property type="gene ID" value="Pan_g5292"/>
</dbReference>
<reference evidence="8" key="1">
    <citation type="journal article" date="2013" name="Genetics">
        <title>The draft genome and transcriptome of Panagrellus redivivus are shaped by the harsh demands of a free-living lifestyle.</title>
        <authorList>
            <person name="Srinivasan J."/>
            <person name="Dillman A.R."/>
            <person name="Macchietto M.G."/>
            <person name="Heikkinen L."/>
            <person name="Lakso M."/>
            <person name="Fracchia K.M."/>
            <person name="Antoshechkin I."/>
            <person name="Mortazavi A."/>
            <person name="Wong G."/>
            <person name="Sternberg P.W."/>
        </authorList>
    </citation>
    <scope>NUCLEOTIDE SEQUENCE [LARGE SCALE GENOMIC DNA]</scope>
    <source>
        <strain evidence="8">MT8872</strain>
    </source>
</reference>
<feature type="transmembrane region" description="Helical" evidence="7">
    <location>
        <begin position="360"/>
        <end position="385"/>
    </location>
</feature>
<evidence type="ECO:0000256" key="7">
    <source>
        <dbReference type="SAM" id="Phobius"/>
    </source>
</evidence>
<keyword evidence="3 7" id="KW-0812">Transmembrane</keyword>
<keyword evidence="6" id="KW-0325">Glycoprotein</keyword>
<sequence length="460" mass="52722">MAVLGFHLVVTLIALTIFSKIKVRYSFCHLFVLRGLYYFMPPTLGELRQAVDHKFNEKRRKKNVNPTEPFNVPKDTPIRLLKLPLSAIHLDGVPFFDTLTFVVDYLVFALIVFSISETFVYFFPENRDTNVSIVWLLIAAAFMLQALAKLTASNIGSPELTEERNLILSFFAVTFLFCVIFTMSCDKYMDVHFTEGYKNFTKIVGTFLKEQRLYNVASYETKSPILLYVVLSTMCSSVAAMLLFPIIRYTTMYGKAVKEVGKFLQLALHLTFLLPVVALVLYTNAVRDHLLLSGRYPYLNETRLDALRLAIILIWVLARFLTAKYHLQSFLNTAEEKIIELQKETGHIKSDKLQRLVIQYAQYFCAAALQYFVPVLLTLTVALLLKNLGDIDFIRQEKPDTPELTLEDVEDPNSLASLKILLNFRSQKAFWTYSLINLLIVNTSLSVFGRIFSYNFSNSV</sequence>
<evidence type="ECO:0000313" key="8">
    <source>
        <dbReference type="Proteomes" id="UP000492821"/>
    </source>
</evidence>
<keyword evidence="4 7" id="KW-1133">Transmembrane helix</keyword>
<evidence type="ECO:0000256" key="3">
    <source>
        <dbReference type="ARBA" id="ARBA00022692"/>
    </source>
</evidence>
<evidence type="ECO:0000256" key="1">
    <source>
        <dbReference type="ARBA" id="ARBA00004141"/>
    </source>
</evidence>
<dbReference type="Proteomes" id="UP000492821">
    <property type="component" value="Unassembled WGS sequence"/>
</dbReference>
<protein>
    <submittedName>
        <fullName evidence="9">Transmembrane protein 161B</fullName>
    </submittedName>
</protein>
<organism evidence="8 9">
    <name type="scientific">Panagrellus redivivus</name>
    <name type="common">Microworm</name>
    <dbReference type="NCBI Taxonomy" id="6233"/>
    <lineage>
        <taxon>Eukaryota</taxon>
        <taxon>Metazoa</taxon>
        <taxon>Ecdysozoa</taxon>
        <taxon>Nematoda</taxon>
        <taxon>Chromadorea</taxon>
        <taxon>Rhabditida</taxon>
        <taxon>Tylenchina</taxon>
        <taxon>Panagrolaimomorpha</taxon>
        <taxon>Panagrolaimoidea</taxon>
        <taxon>Panagrolaimidae</taxon>
        <taxon>Panagrellus</taxon>
    </lineage>
</organism>
<evidence type="ECO:0000256" key="2">
    <source>
        <dbReference type="ARBA" id="ARBA00009706"/>
    </source>
</evidence>
<feature type="transmembrane region" description="Helical" evidence="7">
    <location>
        <begin position="167"/>
        <end position="185"/>
    </location>
</feature>
<proteinExistence type="inferred from homology"/>
<evidence type="ECO:0000256" key="6">
    <source>
        <dbReference type="ARBA" id="ARBA00023180"/>
    </source>
</evidence>
<dbReference type="GO" id="GO:0016020">
    <property type="term" value="C:membrane"/>
    <property type="evidence" value="ECO:0007669"/>
    <property type="project" value="UniProtKB-SubCell"/>
</dbReference>
<keyword evidence="8" id="KW-1185">Reference proteome</keyword>
<dbReference type="PANTHER" id="PTHR13624:SF6">
    <property type="entry name" value="EMEI"/>
    <property type="match status" value="1"/>
</dbReference>
<name>A0A7E4W074_PANRE</name>
<keyword evidence="5 7" id="KW-0472">Membrane</keyword>
<reference evidence="9" key="2">
    <citation type="submission" date="2020-10" db="UniProtKB">
        <authorList>
            <consortium name="WormBaseParasite"/>
        </authorList>
    </citation>
    <scope>IDENTIFICATION</scope>
</reference>
<dbReference type="PANTHER" id="PTHR13624">
    <property type="entry name" value="RE42071P"/>
    <property type="match status" value="1"/>
</dbReference>
<accession>A0A7E4W074</accession>
<feature type="transmembrane region" description="Helical" evidence="7">
    <location>
        <begin position="306"/>
        <end position="327"/>
    </location>
</feature>
<feature type="transmembrane region" description="Helical" evidence="7">
    <location>
        <begin position="430"/>
        <end position="452"/>
    </location>
</feature>
<feature type="transmembrane region" description="Helical" evidence="7">
    <location>
        <begin position="105"/>
        <end position="123"/>
    </location>
</feature>
<evidence type="ECO:0000256" key="5">
    <source>
        <dbReference type="ARBA" id="ARBA00023136"/>
    </source>
</evidence>
<evidence type="ECO:0000256" key="4">
    <source>
        <dbReference type="ARBA" id="ARBA00022989"/>
    </source>
</evidence>
<feature type="transmembrane region" description="Helical" evidence="7">
    <location>
        <begin position="225"/>
        <end position="247"/>
    </location>
</feature>
<comment type="subcellular location">
    <subcellularLocation>
        <location evidence="1">Membrane</location>
        <topology evidence="1">Multi-pass membrane protein</topology>
    </subcellularLocation>
</comment>
<evidence type="ECO:0000313" key="9">
    <source>
        <dbReference type="WBParaSite" id="Pan_g5292.t1"/>
    </source>
</evidence>
<dbReference type="Pfam" id="PF10268">
    <property type="entry name" value="Tmemb_161AB"/>
    <property type="match status" value="1"/>
</dbReference>
<comment type="similarity">
    <text evidence="2">Belongs to the TMEM161 family.</text>
</comment>